<name>A0A4Y7TME8_COPMI</name>
<proteinExistence type="predicted"/>
<keyword evidence="3" id="KW-1185">Reference proteome</keyword>
<dbReference type="AlphaFoldDB" id="A0A4Y7TME8"/>
<accession>A0A4Y7TME8</accession>
<feature type="region of interest" description="Disordered" evidence="1">
    <location>
        <begin position="1"/>
        <end position="28"/>
    </location>
</feature>
<comment type="caution">
    <text evidence="2">The sequence shown here is derived from an EMBL/GenBank/DDBJ whole genome shotgun (WGS) entry which is preliminary data.</text>
</comment>
<evidence type="ECO:0000256" key="1">
    <source>
        <dbReference type="SAM" id="MobiDB-lite"/>
    </source>
</evidence>
<dbReference type="EMBL" id="QPFP01000009">
    <property type="protein sequence ID" value="TEB34732.1"/>
    <property type="molecule type" value="Genomic_DNA"/>
</dbReference>
<reference evidence="2 3" key="1">
    <citation type="journal article" date="2019" name="Nat. Ecol. Evol.">
        <title>Megaphylogeny resolves global patterns of mushroom evolution.</title>
        <authorList>
            <person name="Varga T."/>
            <person name="Krizsan K."/>
            <person name="Foldi C."/>
            <person name="Dima B."/>
            <person name="Sanchez-Garcia M."/>
            <person name="Sanchez-Ramirez S."/>
            <person name="Szollosi G.J."/>
            <person name="Szarkandi J.G."/>
            <person name="Papp V."/>
            <person name="Albert L."/>
            <person name="Andreopoulos W."/>
            <person name="Angelini C."/>
            <person name="Antonin V."/>
            <person name="Barry K.W."/>
            <person name="Bougher N.L."/>
            <person name="Buchanan P."/>
            <person name="Buyck B."/>
            <person name="Bense V."/>
            <person name="Catcheside P."/>
            <person name="Chovatia M."/>
            <person name="Cooper J."/>
            <person name="Damon W."/>
            <person name="Desjardin D."/>
            <person name="Finy P."/>
            <person name="Geml J."/>
            <person name="Haridas S."/>
            <person name="Hughes K."/>
            <person name="Justo A."/>
            <person name="Karasinski D."/>
            <person name="Kautmanova I."/>
            <person name="Kiss B."/>
            <person name="Kocsube S."/>
            <person name="Kotiranta H."/>
            <person name="LaButti K.M."/>
            <person name="Lechner B.E."/>
            <person name="Liimatainen K."/>
            <person name="Lipzen A."/>
            <person name="Lukacs Z."/>
            <person name="Mihaltcheva S."/>
            <person name="Morgado L.N."/>
            <person name="Niskanen T."/>
            <person name="Noordeloos M.E."/>
            <person name="Ohm R.A."/>
            <person name="Ortiz-Santana B."/>
            <person name="Ovrebo C."/>
            <person name="Racz N."/>
            <person name="Riley R."/>
            <person name="Savchenko A."/>
            <person name="Shiryaev A."/>
            <person name="Soop K."/>
            <person name="Spirin V."/>
            <person name="Szebenyi C."/>
            <person name="Tomsovsky M."/>
            <person name="Tulloss R.E."/>
            <person name="Uehling J."/>
            <person name="Grigoriev I.V."/>
            <person name="Vagvolgyi C."/>
            <person name="Papp T."/>
            <person name="Martin F.M."/>
            <person name="Miettinen O."/>
            <person name="Hibbett D.S."/>
            <person name="Nagy L.G."/>
        </authorList>
    </citation>
    <scope>NUCLEOTIDE SEQUENCE [LARGE SCALE GENOMIC DNA]</scope>
    <source>
        <strain evidence="2 3">FP101781</strain>
    </source>
</reference>
<gene>
    <name evidence="2" type="ORF">FA13DRAFT_1729374</name>
</gene>
<evidence type="ECO:0000313" key="2">
    <source>
        <dbReference type="EMBL" id="TEB34732.1"/>
    </source>
</evidence>
<dbReference type="Proteomes" id="UP000298030">
    <property type="component" value="Unassembled WGS sequence"/>
</dbReference>
<organism evidence="2 3">
    <name type="scientific">Coprinellus micaceus</name>
    <name type="common">Glistening ink-cap mushroom</name>
    <name type="synonym">Coprinus micaceus</name>
    <dbReference type="NCBI Taxonomy" id="71717"/>
    <lineage>
        <taxon>Eukaryota</taxon>
        <taxon>Fungi</taxon>
        <taxon>Dikarya</taxon>
        <taxon>Basidiomycota</taxon>
        <taxon>Agaricomycotina</taxon>
        <taxon>Agaricomycetes</taxon>
        <taxon>Agaricomycetidae</taxon>
        <taxon>Agaricales</taxon>
        <taxon>Agaricineae</taxon>
        <taxon>Psathyrellaceae</taxon>
        <taxon>Coprinellus</taxon>
    </lineage>
</organism>
<protein>
    <submittedName>
        <fullName evidence="2">Uncharacterized protein</fullName>
    </submittedName>
</protein>
<evidence type="ECO:0000313" key="3">
    <source>
        <dbReference type="Proteomes" id="UP000298030"/>
    </source>
</evidence>
<sequence length="101" mass="11312">MSAHGRELPRFGSSRCLDKGTSKPHPPMIPGSCAWEQCYPSMTEKRAFILPRNNNRRISVWLEHHPTRTVIPRLFLGTSACLLVGVSKELNGRDLRVGSSL</sequence>